<feature type="domain" description="Enoyl reductase (ER)" evidence="3">
    <location>
        <begin position="10"/>
        <end position="352"/>
    </location>
</feature>
<dbReference type="SMART" id="SM00829">
    <property type="entry name" value="PKS_ER"/>
    <property type="match status" value="1"/>
</dbReference>
<reference evidence="4 5" key="1">
    <citation type="submission" date="2018-01" db="EMBL/GenBank/DDBJ databases">
        <title>Whole genome sequencing of Histamine producing bacteria.</title>
        <authorList>
            <person name="Butler K."/>
        </authorList>
    </citation>
    <scope>NUCLEOTIDE SEQUENCE [LARGE SCALE GENOMIC DNA]</scope>
    <source>
        <strain evidence="4 5">JCM 12947</strain>
    </source>
</reference>
<accession>A0A2T3JKG0</accession>
<evidence type="ECO:0000256" key="1">
    <source>
        <dbReference type="ARBA" id="ARBA00022857"/>
    </source>
</evidence>
<comment type="similarity">
    <text evidence="2">Belongs to the zinc-containing alcohol dehydrogenase family. Quinone oxidoreductase subfamily.</text>
</comment>
<dbReference type="OrthoDB" id="9785812at2"/>
<keyword evidence="2" id="KW-0862">Zinc</keyword>
<dbReference type="SUPFAM" id="SSF50129">
    <property type="entry name" value="GroES-like"/>
    <property type="match status" value="1"/>
</dbReference>
<dbReference type="InterPro" id="IPR020843">
    <property type="entry name" value="ER"/>
</dbReference>
<evidence type="ECO:0000259" key="3">
    <source>
        <dbReference type="SMART" id="SM00829"/>
    </source>
</evidence>
<protein>
    <recommendedName>
        <fullName evidence="2">Zinc-type alcohol dehydrogenase-like protein</fullName>
    </recommendedName>
</protein>
<dbReference type="InterPro" id="IPR014182">
    <property type="entry name" value="ADH_Zn_typ-1"/>
</dbReference>
<dbReference type="EMBL" id="PYMJ01000006">
    <property type="protein sequence ID" value="PSU49495.1"/>
    <property type="molecule type" value="Genomic_DNA"/>
</dbReference>
<dbReference type="PANTHER" id="PTHR44154:SF1">
    <property type="entry name" value="QUINONE OXIDOREDUCTASE"/>
    <property type="match status" value="1"/>
</dbReference>
<dbReference type="GO" id="GO:0016491">
    <property type="term" value="F:oxidoreductase activity"/>
    <property type="evidence" value="ECO:0007669"/>
    <property type="project" value="UniProtKB-KW"/>
</dbReference>
<keyword evidence="1" id="KW-0521">NADP</keyword>
<organism evidence="4 5">
    <name type="scientific">Photobacterium frigidiphilum</name>
    <dbReference type="NCBI Taxonomy" id="264736"/>
    <lineage>
        <taxon>Bacteria</taxon>
        <taxon>Pseudomonadati</taxon>
        <taxon>Pseudomonadota</taxon>
        <taxon>Gammaproteobacteria</taxon>
        <taxon>Vibrionales</taxon>
        <taxon>Vibrionaceae</taxon>
        <taxon>Photobacterium</taxon>
    </lineage>
</organism>
<keyword evidence="2" id="KW-0560">Oxidoreductase</keyword>
<dbReference type="GO" id="GO:0008270">
    <property type="term" value="F:zinc ion binding"/>
    <property type="evidence" value="ECO:0007669"/>
    <property type="project" value="InterPro"/>
</dbReference>
<dbReference type="NCBIfam" id="TIGR02817">
    <property type="entry name" value="adh_fam_1"/>
    <property type="match status" value="1"/>
</dbReference>
<dbReference type="CDD" id="cd08252">
    <property type="entry name" value="AL_MDR"/>
    <property type="match status" value="1"/>
</dbReference>
<keyword evidence="2" id="KW-0479">Metal-binding</keyword>
<evidence type="ECO:0000256" key="2">
    <source>
        <dbReference type="RuleBase" id="RU364000"/>
    </source>
</evidence>
<dbReference type="Proteomes" id="UP000240987">
    <property type="component" value="Unassembled WGS sequence"/>
</dbReference>
<dbReference type="SUPFAM" id="SSF51735">
    <property type="entry name" value="NAD(P)-binding Rossmann-fold domains"/>
    <property type="match status" value="1"/>
</dbReference>
<dbReference type="AlphaFoldDB" id="A0A2T3JKG0"/>
<dbReference type="InterPro" id="IPR051603">
    <property type="entry name" value="Zinc-ADH_QOR/CCCR"/>
</dbReference>
<name>A0A2T3JKG0_9GAMM</name>
<dbReference type="Pfam" id="PF13602">
    <property type="entry name" value="ADH_zinc_N_2"/>
    <property type="match status" value="1"/>
</dbReference>
<dbReference type="InterPro" id="IPR011032">
    <property type="entry name" value="GroES-like_sf"/>
</dbReference>
<dbReference type="PANTHER" id="PTHR44154">
    <property type="entry name" value="QUINONE OXIDOREDUCTASE"/>
    <property type="match status" value="1"/>
</dbReference>
<dbReference type="InterPro" id="IPR036291">
    <property type="entry name" value="NAD(P)-bd_dom_sf"/>
</dbReference>
<comment type="caution">
    <text evidence="4">The sequence shown here is derived from an EMBL/GenBank/DDBJ whole genome shotgun (WGS) entry which is preliminary data.</text>
</comment>
<proteinExistence type="inferred from homology"/>
<evidence type="ECO:0000313" key="5">
    <source>
        <dbReference type="Proteomes" id="UP000240987"/>
    </source>
</evidence>
<sequence>MKAIGYLEAKAIDQPDALLDIELPMPTATGRDVLVNVNAISVNPVDTKIRRNAQPNEGEHKILGWDAVGEIVAIGDDVEHYKVGDKVWYAGDITRQGTNAEYHLVDERIVGKQPLTLSNTEAAALPLTAITAWELLFDRLGFDLLGFNVINHAASDQSSNEANKSTDTRLLIVGASGGVGSILTQLAVKLTNATVIGTASRKESQAWVTSLGADYVINHSKSLTEELARIGISDVTHVISLTHTDKHFDEIVEALAPQGQLALIDDPQEPIDIMKLKRKSLSLHWELMFTRSMFQTADMDKQRQLLNAVSSLIDDGELVTTLGQNFGKINAENLIKAHAYIESGKSIGKVVLEGF</sequence>
<dbReference type="Gene3D" id="3.90.180.10">
    <property type="entry name" value="Medium-chain alcohol dehydrogenases, catalytic domain"/>
    <property type="match status" value="1"/>
</dbReference>
<evidence type="ECO:0000313" key="4">
    <source>
        <dbReference type="EMBL" id="PSU49495.1"/>
    </source>
</evidence>
<dbReference type="Pfam" id="PF08240">
    <property type="entry name" value="ADH_N"/>
    <property type="match status" value="1"/>
</dbReference>
<dbReference type="RefSeq" id="WP_107242284.1">
    <property type="nucleotide sequence ID" value="NZ_PYMJ01000006.1"/>
</dbReference>
<dbReference type="InterPro" id="IPR013154">
    <property type="entry name" value="ADH-like_N"/>
</dbReference>
<gene>
    <name evidence="4" type="ORF">C9J12_08390</name>
</gene>
<dbReference type="Gene3D" id="3.40.50.720">
    <property type="entry name" value="NAD(P)-binding Rossmann-like Domain"/>
    <property type="match status" value="1"/>
</dbReference>
<keyword evidence="5" id="KW-1185">Reference proteome</keyword>